<dbReference type="RefSeq" id="XP_037217053.1">
    <property type="nucleotide sequence ID" value="XM_037367659.1"/>
</dbReference>
<organism evidence="2 3">
    <name type="scientific">Mycena indigotica</name>
    <dbReference type="NCBI Taxonomy" id="2126181"/>
    <lineage>
        <taxon>Eukaryota</taxon>
        <taxon>Fungi</taxon>
        <taxon>Dikarya</taxon>
        <taxon>Basidiomycota</taxon>
        <taxon>Agaricomycotina</taxon>
        <taxon>Agaricomycetes</taxon>
        <taxon>Agaricomycetidae</taxon>
        <taxon>Agaricales</taxon>
        <taxon>Marasmiineae</taxon>
        <taxon>Mycenaceae</taxon>
        <taxon>Mycena</taxon>
    </lineage>
</organism>
<dbReference type="GeneID" id="59350175"/>
<accession>A0A8H6SD53</accession>
<dbReference type="Proteomes" id="UP000636479">
    <property type="component" value="Unassembled WGS sequence"/>
</dbReference>
<sequence length="336" mass="37829">MSFSLLSPRPQNMNQIQWIPVQPEPTNISLVAALLPDDILFLIVRLAAKDDLPTTLSLALTSKAVGRAAETVLYNSVKLQSRPAIRMFCTTLCTKGRHILAEVKALALEVPTPKLFDDFWAVVSKRCPNIETLTVREQEIEALLRPEMNIRPLRLSIFGAVGNRQSKHRESLLRTALQSYHAAGDSTPPEKRHDEPDPQLWSRLTHLHVASAWPSVPYSLLFTLLRARPDQLGHVTHIAARAGSTHQLVAMWEEARRLSALRVCVFQVYIPRKMWANILPRDPRLVPFRVGLGPRDAEADHDVSEGDSGGENPHWGWAEDKIKEKEALAMRKARGW</sequence>
<dbReference type="EMBL" id="JACAZF010000009">
    <property type="protein sequence ID" value="KAF7295690.1"/>
    <property type="molecule type" value="Genomic_DNA"/>
</dbReference>
<protein>
    <submittedName>
        <fullName evidence="2">Uncharacterized protein</fullName>
    </submittedName>
</protein>
<comment type="caution">
    <text evidence="2">The sequence shown here is derived from an EMBL/GenBank/DDBJ whole genome shotgun (WGS) entry which is preliminary data.</text>
</comment>
<evidence type="ECO:0000313" key="3">
    <source>
        <dbReference type="Proteomes" id="UP000636479"/>
    </source>
</evidence>
<reference evidence="2" key="1">
    <citation type="submission" date="2020-05" db="EMBL/GenBank/DDBJ databases">
        <title>Mycena genomes resolve the evolution of fungal bioluminescence.</title>
        <authorList>
            <person name="Tsai I.J."/>
        </authorList>
    </citation>
    <scope>NUCLEOTIDE SEQUENCE</scope>
    <source>
        <strain evidence="2">171206Taipei</strain>
    </source>
</reference>
<dbReference type="OrthoDB" id="2851025at2759"/>
<gene>
    <name evidence="2" type="ORF">MIND_01109300</name>
</gene>
<dbReference type="AlphaFoldDB" id="A0A8H6SD53"/>
<name>A0A8H6SD53_9AGAR</name>
<evidence type="ECO:0000313" key="2">
    <source>
        <dbReference type="EMBL" id="KAF7295690.1"/>
    </source>
</evidence>
<evidence type="ECO:0000256" key="1">
    <source>
        <dbReference type="SAM" id="MobiDB-lite"/>
    </source>
</evidence>
<proteinExistence type="predicted"/>
<keyword evidence="3" id="KW-1185">Reference proteome</keyword>
<feature type="region of interest" description="Disordered" evidence="1">
    <location>
        <begin position="297"/>
        <end position="317"/>
    </location>
</feature>